<sequence>MNGFTDEWSPPSSAEIKILEAKRARNDKISKLMADNMLKGYRMLDKLCEKCDTILLQSSDGLDYCVACEELESETAKDDPAVSAEAAAASMQEQQLEPSPAISSTHVFNIKAREEETGVKEKCTNALTQKICNLTNRLLQTDNLEEVTKVCQAIQSCSECLQTLTNTLK</sequence>
<reference evidence="1" key="1">
    <citation type="submission" date="2020-04" db="EMBL/GenBank/DDBJ databases">
        <authorList>
            <person name="Neveu A P."/>
        </authorList>
    </citation>
    <scope>NUCLEOTIDE SEQUENCE</scope>
    <source>
        <tissue evidence="1">Whole embryo</tissue>
    </source>
</reference>
<dbReference type="InterPro" id="IPR051888">
    <property type="entry name" value="UPF0148_domain"/>
</dbReference>
<protein>
    <submittedName>
        <fullName evidence="1">Sjoegren syndrome/scleroderma autoantigen 1 homolog</fullName>
    </submittedName>
</protein>
<dbReference type="InterPro" id="IPR009563">
    <property type="entry name" value="SSSCA1"/>
</dbReference>
<dbReference type="EMBL" id="LR792192">
    <property type="protein sequence ID" value="CAB3268054.1"/>
    <property type="molecule type" value="mRNA"/>
</dbReference>
<dbReference type="PANTHER" id="PTHR16537:SF1">
    <property type="entry name" value="PROTEIN ZNRD2"/>
    <property type="match status" value="1"/>
</dbReference>
<organism evidence="1">
    <name type="scientific">Phallusia mammillata</name>
    <dbReference type="NCBI Taxonomy" id="59560"/>
    <lineage>
        <taxon>Eukaryota</taxon>
        <taxon>Metazoa</taxon>
        <taxon>Chordata</taxon>
        <taxon>Tunicata</taxon>
        <taxon>Ascidiacea</taxon>
        <taxon>Phlebobranchia</taxon>
        <taxon>Ascidiidae</taxon>
        <taxon>Phallusia</taxon>
    </lineage>
</organism>
<name>A0A6F9DX80_9ASCI</name>
<accession>A0A6F9DX80</accession>
<proteinExistence type="evidence at transcript level"/>
<evidence type="ECO:0000313" key="1">
    <source>
        <dbReference type="EMBL" id="CAB3268054.1"/>
    </source>
</evidence>
<gene>
    <name evidence="1" type="primary">Znrd2</name>
</gene>
<dbReference type="PANTHER" id="PTHR16537">
    <property type="entry name" value="SJOEGREN SYNDROME/SCLERODERMA AUTOANTIGEN 1"/>
    <property type="match status" value="1"/>
</dbReference>
<dbReference type="AlphaFoldDB" id="A0A6F9DX80"/>
<dbReference type="Pfam" id="PF06677">
    <property type="entry name" value="Auto_anti-p27"/>
    <property type="match status" value="1"/>
</dbReference>